<comment type="caution">
    <text evidence="3">The sequence shown here is derived from an EMBL/GenBank/DDBJ whole genome shotgun (WGS) entry which is preliminary data.</text>
</comment>
<dbReference type="Pfam" id="PF24729">
    <property type="entry name" value="Acb2_Tad1_hairpin"/>
    <property type="match status" value="1"/>
</dbReference>
<name>A0A558EWM2_9GAMM</name>
<evidence type="ECO:0000259" key="2">
    <source>
        <dbReference type="Pfam" id="PF24729"/>
    </source>
</evidence>
<dbReference type="EMBL" id="VMTP01000099">
    <property type="protein sequence ID" value="TVT77632.1"/>
    <property type="molecule type" value="Genomic_DNA"/>
</dbReference>
<keyword evidence="1" id="KW-0547">Nucleotide-binding</keyword>
<dbReference type="Proteomes" id="UP000316981">
    <property type="component" value="Unassembled WGS sequence"/>
</dbReference>
<feature type="domain" description="Acb2/Tad1 hairpin" evidence="2">
    <location>
        <begin position="142"/>
        <end position="201"/>
    </location>
</feature>
<evidence type="ECO:0000313" key="3">
    <source>
        <dbReference type="EMBL" id="TVT77632.1"/>
    </source>
</evidence>
<protein>
    <recommendedName>
        <fullName evidence="2">Acb2/Tad1 hairpin domain-containing protein</fullName>
    </recommendedName>
</protein>
<evidence type="ECO:0000313" key="4">
    <source>
        <dbReference type="Proteomes" id="UP000316981"/>
    </source>
</evidence>
<dbReference type="AlphaFoldDB" id="A0A558EWM2"/>
<proteinExistence type="predicted"/>
<reference evidence="3 4" key="1">
    <citation type="submission" date="2019-07" db="EMBL/GenBank/DDBJ databases">
        <title>Draft Genome Sequence of the first blaOXA-58-Harboring Acinetobacter colistiniresistens clinical isolate from Brazil.</title>
        <authorList>
            <person name="Favaro L.S."/>
            <person name="Paula-Petroli S.B."/>
            <person name="Moura C.F."/>
            <person name="Tognim M.C.B."/>
            <person name="Venancio E.J."/>
            <person name="Yamada-Ogatta S.F."/>
            <person name="Carrara-Marroni F.E."/>
        </authorList>
    </citation>
    <scope>NUCLEOTIDE SEQUENCE [LARGE SCALE GENOMIC DNA]</scope>
    <source>
        <strain evidence="3 4">DL</strain>
    </source>
</reference>
<gene>
    <name evidence="3" type="ORF">FPV60_18545</name>
</gene>
<organism evidence="3 4">
    <name type="scientific">Acinetobacter colistiniresistens</name>
    <dbReference type="NCBI Taxonomy" id="280145"/>
    <lineage>
        <taxon>Bacteria</taxon>
        <taxon>Pseudomonadati</taxon>
        <taxon>Pseudomonadota</taxon>
        <taxon>Gammaproteobacteria</taxon>
        <taxon>Moraxellales</taxon>
        <taxon>Moraxellaceae</taxon>
        <taxon>Acinetobacter</taxon>
    </lineage>
</organism>
<evidence type="ECO:0000256" key="1">
    <source>
        <dbReference type="ARBA" id="ARBA00022741"/>
    </source>
</evidence>
<sequence>MELKDLKVQVHSHQQFLDAWDALVKLGHIDKGKPETCPYLYAHSTGRITHDFFDPEDVDTSSENSAAGFFRAHKHEEISFEDLVKLSQSPVNENTVNSESIHFDPNGVMVTHNIWLETPTGTTELVPGHFYDIFAGSENYPIKFQLGPVKEHGVNGTTNEALLAVLIHRTKILNDNFPCDENKCAITYMENALALFNKRTADRQRRGVEGFNKQ</sequence>
<dbReference type="RefSeq" id="WP_144583872.1">
    <property type="nucleotide sequence ID" value="NZ_BKMF01000029.1"/>
</dbReference>
<dbReference type="InterPro" id="IPR056098">
    <property type="entry name" value="Acb2/Tad1_hairpin"/>
</dbReference>
<accession>A0A558EWM2</accession>